<name>A0ABY7NAA3_9MICO</name>
<protein>
    <submittedName>
        <fullName evidence="6">TetR family transcriptional regulator</fullName>
    </submittedName>
</protein>
<sequence length="214" mass="23780">MTMVDVAEEPGLRERKRLATHRAIQLAVLTLASERGVDKVTVEDISRIADVSPRTFFNYFPSKDAALAGDDLTLGSEAEIEDFVHRSPSGDILADLAVLLSTSVQKSEDDREIHQLRRQVMKENPYLFGMRMATLRSFEGHLDEVISRRLAADDPVLAADAVALHQRALLLTLVAVAALRHAWRCWAEGDESLPLADRVRASFAGLYELTLRTS</sequence>
<dbReference type="Pfam" id="PF00440">
    <property type="entry name" value="TetR_N"/>
    <property type="match status" value="1"/>
</dbReference>
<gene>
    <name evidence="6" type="ORF">KIV56_13590</name>
</gene>
<evidence type="ECO:0000313" key="6">
    <source>
        <dbReference type="EMBL" id="WBM79410.1"/>
    </source>
</evidence>
<dbReference type="SUPFAM" id="SSF46689">
    <property type="entry name" value="Homeodomain-like"/>
    <property type="match status" value="1"/>
</dbReference>
<dbReference type="InterPro" id="IPR001647">
    <property type="entry name" value="HTH_TetR"/>
</dbReference>
<dbReference type="PROSITE" id="PS01081">
    <property type="entry name" value="HTH_TETR_1"/>
    <property type="match status" value="1"/>
</dbReference>
<dbReference type="InterPro" id="IPR023772">
    <property type="entry name" value="DNA-bd_HTH_TetR-type_CS"/>
</dbReference>
<keyword evidence="3" id="KW-0804">Transcription</keyword>
<proteinExistence type="predicted"/>
<keyword evidence="2 4" id="KW-0238">DNA-binding</keyword>
<feature type="DNA-binding region" description="H-T-H motif" evidence="4">
    <location>
        <begin position="41"/>
        <end position="60"/>
    </location>
</feature>
<dbReference type="PANTHER" id="PTHR30055">
    <property type="entry name" value="HTH-TYPE TRANSCRIPTIONAL REGULATOR RUTR"/>
    <property type="match status" value="1"/>
</dbReference>
<evidence type="ECO:0000256" key="2">
    <source>
        <dbReference type="ARBA" id="ARBA00023125"/>
    </source>
</evidence>
<organism evidence="6 7">
    <name type="scientific">Cryobacterium breve</name>
    <dbReference type="NCBI Taxonomy" id="1259258"/>
    <lineage>
        <taxon>Bacteria</taxon>
        <taxon>Bacillati</taxon>
        <taxon>Actinomycetota</taxon>
        <taxon>Actinomycetes</taxon>
        <taxon>Micrococcales</taxon>
        <taxon>Microbacteriaceae</taxon>
        <taxon>Cryobacterium</taxon>
    </lineage>
</organism>
<evidence type="ECO:0000256" key="3">
    <source>
        <dbReference type="ARBA" id="ARBA00023163"/>
    </source>
</evidence>
<dbReference type="EMBL" id="CP075584">
    <property type="protein sequence ID" value="WBM79410.1"/>
    <property type="molecule type" value="Genomic_DNA"/>
</dbReference>
<reference evidence="6 7" key="1">
    <citation type="submission" date="2021-05" db="EMBL/GenBank/DDBJ databases">
        <authorList>
            <person name="Kumar R."/>
            <person name="Kumar A."/>
            <person name="Mukhia S."/>
        </authorList>
    </citation>
    <scope>NUCLEOTIDE SEQUENCE [LARGE SCALE GENOMIC DNA]</scope>
    <source>
        <strain evidence="6 7">ERMR7:08</strain>
    </source>
</reference>
<feature type="domain" description="HTH tetR-type" evidence="5">
    <location>
        <begin position="18"/>
        <end position="78"/>
    </location>
</feature>
<evidence type="ECO:0000259" key="5">
    <source>
        <dbReference type="PROSITE" id="PS50977"/>
    </source>
</evidence>
<dbReference type="InterPro" id="IPR009057">
    <property type="entry name" value="Homeodomain-like_sf"/>
</dbReference>
<accession>A0ABY7NAA3</accession>
<evidence type="ECO:0000256" key="4">
    <source>
        <dbReference type="PROSITE-ProRule" id="PRU00335"/>
    </source>
</evidence>
<dbReference type="Gene3D" id="1.10.357.10">
    <property type="entry name" value="Tetracycline Repressor, domain 2"/>
    <property type="match status" value="1"/>
</dbReference>
<dbReference type="PANTHER" id="PTHR30055:SF238">
    <property type="entry name" value="MYCOFACTOCIN BIOSYNTHESIS TRANSCRIPTIONAL REGULATOR MFTR-RELATED"/>
    <property type="match status" value="1"/>
</dbReference>
<keyword evidence="7" id="KW-1185">Reference proteome</keyword>
<evidence type="ECO:0000313" key="7">
    <source>
        <dbReference type="Proteomes" id="UP001212421"/>
    </source>
</evidence>
<dbReference type="InterPro" id="IPR050109">
    <property type="entry name" value="HTH-type_TetR-like_transc_reg"/>
</dbReference>
<keyword evidence="1" id="KW-0805">Transcription regulation</keyword>
<dbReference type="Proteomes" id="UP001212421">
    <property type="component" value="Chromosome"/>
</dbReference>
<evidence type="ECO:0000256" key="1">
    <source>
        <dbReference type="ARBA" id="ARBA00023015"/>
    </source>
</evidence>
<dbReference type="PROSITE" id="PS50977">
    <property type="entry name" value="HTH_TETR_2"/>
    <property type="match status" value="1"/>
</dbReference>